<evidence type="ECO:0000313" key="7">
    <source>
        <dbReference type="EMBL" id="CAI0462430.1"/>
    </source>
</evidence>
<dbReference type="Pfam" id="PF00657">
    <property type="entry name" value="Lipase_GDSL"/>
    <property type="match status" value="1"/>
</dbReference>
<evidence type="ECO:0000256" key="1">
    <source>
        <dbReference type="ARBA" id="ARBA00008668"/>
    </source>
</evidence>
<sequence>MGPYPFENQTIITEMAPLLLWALSLSSFLLPSSASTSPCHFPAVYTLGDSNSDTGSQPAVFGRVPSPNGETFFGKPSGRYSDGRLIIDFLAERLGLPYLSSFLDSIESNFTHGANFASSAATIQPASGRIFDAGFSPIDLNFQFLQFQQFKDRTFELQKQGGGIDLHRLPEPEGFGSALYTLDCGQNDLHVGLIEPGGEQGALSSIPMVINNFSLAIENLYKEGARTFWIHNTGPIGCLPFFVIRYPPKPGNEDPVGCIKSFNQVAQEFNKQLNETVYKLRTQFPDALLILVDIYSAKYSLISQAAKHGFEDPLGFCCGHLGDDYVVRCGQKAELRNGTVVYGASCRDPSKYISWDNIHYTEAANRWVADRISDGSLSDPAVPITEAC</sequence>
<feature type="chain" id="PRO_5044713629" evidence="5">
    <location>
        <begin position="35"/>
        <end position="388"/>
    </location>
</feature>
<gene>
    <name evidence="7" type="ORF">LITE_LOCUS35352</name>
    <name evidence="6" type="ORF">LITE_LOCUS6680</name>
</gene>
<keyword evidence="2 5" id="KW-0732">Signal</keyword>
<reference evidence="6" key="1">
    <citation type="submission" date="2022-08" db="EMBL/GenBank/DDBJ databases">
        <authorList>
            <person name="Gutierrez-Valencia J."/>
        </authorList>
    </citation>
    <scope>NUCLEOTIDE SEQUENCE</scope>
</reference>
<evidence type="ECO:0000256" key="4">
    <source>
        <dbReference type="ARBA" id="ARBA00023180"/>
    </source>
</evidence>
<evidence type="ECO:0000256" key="3">
    <source>
        <dbReference type="ARBA" id="ARBA00022801"/>
    </source>
</evidence>
<evidence type="ECO:0000313" key="6">
    <source>
        <dbReference type="EMBL" id="CAI0390307.1"/>
    </source>
</evidence>
<dbReference type="EMBL" id="CAMGYJ010000008">
    <property type="protein sequence ID" value="CAI0462430.1"/>
    <property type="molecule type" value="Genomic_DNA"/>
</dbReference>
<protein>
    <submittedName>
        <fullName evidence="6">Uncharacterized protein</fullName>
    </submittedName>
</protein>
<proteinExistence type="inferred from homology"/>
<dbReference type="Gene3D" id="3.40.50.1110">
    <property type="entry name" value="SGNH hydrolase"/>
    <property type="match status" value="1"/>
</dbReference>
<dbReference type="GO" id="GO:0016788">
    <property type="term" value="F:hydrolase activity, acting on ester bonds"/>
    <property type="evidence" value="ECO:0007669"/>
    <property type="project" value="InterPro"/>
</dbReference>
<keyword evidence="4" id="KW-0325">Glycoprotein</keyword>
<comment type="caution">
    <text evidence="6">The sequence shown here is derived from an EMBL/GenBank/DDBJ whole genome shotgun (WGS) entry which is preliminary data.</text>
</comment>
<keyword evidence="3" id="KW-0378">Hydrolase</keyword>
<dbReference type="AlphaFoldDB" id="A0AAV0I069"/>
<dbReference type="InterPro" id="IPR001087">
    <property type="entry name" value="GDSL"/>
</dbReference>
<comment type="similarity">
    <text evidence="1">Belongs to the 'GDSL' lipolytic enzyme family.</text>
</comment>
<dbReference type="SUPFAM" id="SSF52266">
    <property type="entry name" value="SGNH hydrolase"/>
    <property type="match status" value="1"/>
</dbReference>
<organism evidence="6 8">
    <name type="scientific">Linum tenue</name>
    <dbReference type="NCBI Taxonomy" id="586396"/>
    <lineage>
        <taxon>Eukaryota</taxon>
        <taxon>Viridiplantae</taxon>
        <taxon>Streptophyta</taxon>
        <taxon>Embryophyta</taxon>
        <taxon>Tracheophyta</taxon>
        <taxon>Spermatophyta</taxon>
        <taxon>Magnoliopsida</taxon>
        <taxon>eudicotyledons</taxon>
        <taxon>Gunneridae</taxon>
        <taxon>Pentapetalae</taxon>
        <taxon>rosids</taxon>
        <taxon>fabids</taxon>
        <taxon>Malpighiales</taxon>
        <taxon>Linaceae</taxon>
        <taxon>Linum</taxon>
    </lineage>
</organism>
<dbReference type="PANTHER" id="PTHR22835:SF514">
    <property type="entry name" value="GDSL-LIKE LIPASE_ACYLHYDROLASE SUPERFAMILY PROTEIN ISOFORM 1"/>
    <property type="match status" value="1"/>
</dbReference>
<evidence type="ECO:0000256" key="5">
    <source>
        <dbReference type="SAM" id="SignalP"/>
    </source>
</evidence>
<dbReference type="PANTHER" id="PTHR22835">
    <property type="entry name" value="ZINC FINGER FYVE DOMAIN CONTAINING PROTEIN"/>
    <property type="match status" value="1"/>
</dbReference>
<name>A0AAV0I069_9ROSI</name>
<evidence type="ECO:0000313" key="8">
    <source>
        <dbReference type="Proteomes" id="UP001154282"/>
    </source>
</evidence>
<dbReference type="InterPro" id="IPR035669">
    <property type="entry name" value="SGNH_plant_lipase-like"/>
</dbReference>
<dbReference type="InterPro" id="IPR036514">
    <property type="entry name" value="SGNH_hydro_sf"/>
</dbReference>
<dbReference type="EMBL" id="CAMGYJ010000003">
    <property type="protein sequence ID" value="CAI0390307.1"/>
    <property type="molecule type" value="Genomic_DNA"/>
</dbReference>
<accession>A0AAV0I069</accession>
<dbReference type="Proteomes" id="UP001154282">
    <property type="component" value="Unassembled WGS sequence"/>
</dbReference>
<feature type="signal peptide" evidence="5">
    <location>
        <begin position="1"/>
        <end position="34"/>
    </location>
</feature>
<dbReference type="CDD" id="cd01837">
    <property type="entry name" value="SGNH_plant_lipase_like"/>
    <property type="match status" value="1"/>
</dbReference>
<evidence type="ECO:0000256" key="2">
    <source>
        <dbReference type="ARBA" id="ARBA00022729"/>
    </source>
</evidence>
<keyword evidence="8" id="KW-1185">Reference proteome</keyword>